<dbReference type="AlphaFoldDB" id="A0A484FEJ3"/>
<keyword evidence="1" id="KW-0560">Oxidoreductase</keyword>
<feature type="domain" description="NADP-dependent oxidoreductase" evidence="4">
    <location>
        <begin position="8"/>
        <end position="312"/>
    </location>
</feature>
<sequence>MASQTPTKIILGTHSVGDSAVDPGTSHFDNEQDVQALLDAFHGRGYRDLDTARDYSPSAPGASESRLGRAGASSRFSIHTKVHSADPGDHQPAKLDLSIGQSLSDLQTSAVETMFLHFPDRETAFEDTVKAMDAALKEGKFRNYGLSNYSAAEVQKILDICEQHGYAKPSVYEGHYNAIVRGGEKELFPLLRKHNMAFYAYSPAAGGLFSGHSASSGRWKNDNFLGKVYCYLYRKPPVRIAVATILGLAKKHGISGHAAALRWTAFHGSLDGRQGDAVIFGVSRVEQLHSTLDALEAGPLPEDLAAAMTAVYKTTGEKRDSERQRALSCSVPLVGGGPNVWSLQTTPAIKAARQPLVESFDPTSTANITDQPFHAFNRLPGNGAFHDKMTFNPVFEPSKEAPRNRTYANTLNGLIHNTIPLRALLALGGLTQYCFMYFLSPRYALVPVLAVILHTLVNMAVQVFSTSSNQYMQRVLLGRVTALLPNPHTGNFDSPASTGLVVLHVGARCNHPLGPLAPGFKEFADHFTSINEDLKTRAAEFGLYSITTWLGDEASTGNAFMNVYYFRDMDGVRRFAHDAVHRRAWGWYNNSAPGHIGVFHEVFDVPSKSWETIYANMQPTLLGNGSVACSDEATDETVWLSPLVAADVPMLRGMLRRMGRTALVGGNSGVEDEKR</sequence>
<dbReference type="InterPro" id="IPR036812">
    <property type="entry name" value="NAD(P)_OxRdtase_dom_sf"/>
</dbReference>
<dbReference type="PANTHER" id="PTHR43364">
    <property type="entry name" value="NADH-SPECIFIC METHYLGLYOXAL REDUCTASE-RELATED"/>
    <property type="match status" value="1"/>
</dbReference>
<evidence type="ECO:0000313" key="5">
    <source>
        <dbReference type="EMBL" id="TDZ16264.1"/>
    </source>
</evidence>
<dbReference type="Proteomes" id="UP000014480">
    <property type="component" value="Unassembled WGS sequence"/>
</dbReference>
<evidence type="ECO:0000313" key="6">
    <source>
        <dbReference type="Proteomes" id="UP000014480"/>
    </source>
</evidence>
<dbReference type="Gene3D" id="3.20.20.100">
    <property type="entry name" value="NADP-dependent oxidoreductase domain"/>
    <property type="match status" value="1"/>
</dbReference>
<dbReference type="InterPro" id="IPR025444">
    <property type="entry name" value="Monooxy_af470"/>
</dbReference>
<dbReference type="PANTHER" id="PTHR43364:SF4">
    <property type="entry name" value="NAD(P)-LINKED OXIDOREDUCTASE SUPERFAMILY PROTEIN"/>
    <property type="match status" value="1"/>
</dbReference>
<dbReference type="SUPFAM" id="SSF51430">
    <property type="entry name" value="NAD(P)-linked oxidoreductase"/>
    <property type="match status" value="1"/>
</dbReference>
<organism evidence="5 6">
    <name type="scientific">Colletotrichum orbiculare (strain 104-T / ATCC 96160 / CBS 514.97 / LARS 414 / MAFF 240422)</name>
    <name type="common">Cucumber anthracnose fungus</name>
    <name type="synonym">Colletotrichum lagenarium</name>
    <dbReference type="NCBI Taxonomy" id="1213857"/>
    <lineage>
        <taxon>Eukaryota</taxon>
        <taxon>Fungi</taxon>
        <taxon>Dikarya</taxon>
        <taxon>Ascomycota</taxon>
        <taxon>Pezizomycotina</taxon>
        <taxon>Sordariomycetes</taxon>
        <taxon>Hypocreomycetidae</taxon>
        <taxon>Glomerellales</taxon>
        <taxon>Glomerellaceae</taxon>
        <taxon>Colletotrichum</taxon>
        <taxon>Colletotrichum orbiculare species complex</taxon>
    </lineage>
</organism>
<keyword evidence="3" id="KW-0472">Membrane</keyword>
<name>A0A484FEJ3_COLOR</name>
<dbReference type="InterPro" id="IPR050523">
    <property type="entry name" value="AKR_Detox_Biosynth"/>
</dbReference>
<accession>A0A484FEJ3</accession>
<keyword evidence="3" id="KW-1133">Transmembrane helix</keyword>
<dbReference type="GO" id="GO:0004497">
    <property type="term" value="F:monooxygenase activity"/>
    <property type="evidence" value="ECO:0007669"/>
    <property type="project" value="UniProtKB-KW"/>
</dbReference>
<dbReference type="STRING" id="1213857.A0A484FEJ3"/>
<evidence type="ECO:0000256" key="3">
    <source>
        <dbReference type="SAM" id="Phobius"/>
    </source>
</evidence>
<comment type="caution">
    <text evidence="5">The sequence shown here is derived from an EMBL/GenBank/DDBJ whole genome shotgun (WGS) entry which is preliminary data.</text>
</comment>
<keyword evidence="5" id="KW-0503">Monooxygenase</keyword>
<dbReference type="Pfam" id="PF13826">
    <property type="entry name" value="Monooxy_af470-like"/>
    <property type="match status" value="1"/>
</dbReference>
<feature type="transmembrane region" description="Helical" evidence="3">
    <location>
        <begin position="444"/>
        <end position="464"/>
    </location>
</feature>
<evidence type="ECO:0000256" key="1">
    <source>
        <dbReference type="ARBA" id="ARBA00023002"/>
    </source>
</evidence>
<reference evidence="6" key="2">
    <citation type="journal article" date="2019" name="Mol. Plant Microbe Interact.">
        <title>Genome sequence resources for four phytopathogenic fungi from the Colletotrichum orbiculare species complex.</title>
        <authorList>
            <person name="Gan P."/>
            <person name="Tsushima A."/>
            <person name="Narusaka M."/>
            <person name="Narusaka Y."/>
            <person name="Takano Y."/>
            <person name="Kubo Y."/>
            <person name="Shirasu K."/>
        </authorList>
    </citation>
    <scope>GENOME REANNOTATION</scope>
    <source>
        <strain evidence="6">104-T / ATCC 96160 / CBS 514.97 / LARS 414 / MAFF 240422</strain>
    </source>
</reference>
<dbReference type="CDD" id="cd19075">
    <property type="entry name" value="AKR_AKR7A1-5"/>
    <property type="match status" value="1"/>
</dbReference>
<proteinExistence type="predicted"/>
<dbReference type="EMBL" id="AMCV02000036">
    <property type="protein sequence ID" value="TDZ16264.1"/>
    <property type="molecule type" value="Genomic_DNA"/>
</dbReference>
<evidence type="ECO:0000259" key="4">
    <source>
        <dbReference type="Pfam" id="PF00248"/>
    </source>
</evidence>
<gene>
    <name evidence="5" type="ORF">Cob_v010808</name>
</gene>
<reference evidence="6" key="1">
    <citation type="journal article" date="2013" name="New Phytol.">
        <title>Comparative genomic and transcriptomic analyses reveal the hemibiotrophic stage shift of Colletotrichum fungi.</title>
        <authorList>
            <person name="Gan P."/>
            <person name="Ikeda K."/>
            <person name="Irieda H."/>
            <person name="Narusaka M."/>
            <person name="O'Connell R.J."/>
            <person name="Narusaka Y."/>
            <person name="Takano Y."/>
            <person name="Kubo Y."/>
            <person name="Shirasu K."/>
        </authorList>
    </citation>
    <scope>NUCLEOTIDE SEQUENCE [LARGE SCALE GENOMIC DNA]</scope>
    <source>
        <strain evidence="6">104-T / ATCC 96160 / CBS 514.97 / LARS 414 / MAFF 240422</strain>
    </source>
</reference>
<evidence type="ECO:0000256" key="2">
    <source>
        <dbReference type="SAM" id="MobiDB-lite"/>
    </source>
</evidence>
<feature type="region of interest" description="Disordered" evidence="2">
    <location>
        <begin position="51"/>
        <end position="70"/>
    </location>
</feature>
<keyword evidence="3" id="KW-0812">Transmembrane</keyword>
<dbReference type="OrthoDB" id="2310150at2759"/>
<keyword evidence="6" id="KW-1185">Reference proteome</keyword>
<dbReference type="Pfam" id="PF00248">
    <property type="entry name" value="Aldo_ket_red"/>
    <property type="match status" value="1"/>
</dbReference>
<dbReference type="InterPro" id="IPR023210">
    <property type="entry name" value="NADP_OxRdtase_dom"/>
</dbReference>
<protein>
    <submittedName>
        <fullName evidence="5">Monooxygenase</fullName>
    </submittedName>
</protein>